<evidence type="ECO:0000313" key="4">
    <source>
        <dbReference type="EMBL" id="RTQ46227.1"/>
    </source>
</evidence>
<dbReference type="Gene3D" id="3.30.830.10">
    <property type="entry name" value="Metalloenzyme, LuxS/M16 peptidase-like"/>
    <property type="match status" value="2"/>
</dbReference>
<reference evidence="4 5" key="1">
    <citation type="submission" date="2018-12" db="EMBL/GenBank/DDBJ databases">
        <title>Hymenobacter gummosus sp. nov., isolated from a spring.</title>
        <authorList>
            <person name="Nie L."/>
        </authorList>
    </citation>
    <scope>NUCLEOTIDE SEQUENCE [LARGE SCALE GENOMIC DNA]</scope>
    <source>
        <strain evidence="4 5">KCTC 52166</strain>
    </source>
</reference>
<keyword evidence="5" id="KW-1185">Reference proteome</keyword>
<evidence type="ECO:0000259" key="2">
    <source>
        <dbReference type="Pfam" id="PF00675"/>
    </source>
</evidence>
<evidence type="ECO:0000259" key="3">
    <source>
        <dbReference type="Pfam" id="PF05193"/>
    </source>
</evidence>
<dbReference type="EMBL" id="RXOF01000016">
    <property type="protein sequence ID" value="RTQ46227.1"/>
    <property type="molecule type" value="Genomic_DNA"/>
</dbReference>
<proteinExistence type="predicted"/>
<comment type="caution">
    <text evidence="4">The sequence shown here is derived from an EMBL/GenBank/DDBJ whole genome shotgun (WGS) entry which is preliminary data.</text>
</comment>
<dbReference type="Pfam" id="PF05193">
    <property type="entry name" value="Peptidase_M16_C"/>
    <property type="match status" value="1"/>
</dbReference>
<dbReference type="GO" id="GO:0046872">
    <property type="term" value="F:metal ion binding"/>
    <property type="evidence" value="ECO:0007669"/>
    <property type="project" value="InterPro"/>
</dbReference>
<accession>A0A431TX76</accession>
<organism evidence="4 5">
    <name type="scientific">Hymenobacter gummosus</name>
    <dbReference type="NCBI Taxonomy" id="1776032"/>
    <lineage>
        <taxon>Bacteria</taxon>
        <taxon>Pseudomonadati</taxon>
        <taxon>Bacteroidota</taxon>
        <taxon>Cytophagia</taxon>
        <taxon>Cytophagales</taxon>
        <taxon>Hymenobacteraceae</taxon>
        <taxon>Hymenobacter</taxon>
    </lineage>
</organism>
<feature type="signal peptide" evidence="1">
    <location>
        <begin position="1"/>
        <end position="25"/>
    </location>
</feature>
<gene>
    <name evidence="4" type="ORF">EJV47_22105</name>
</gene>
<feature type="domain" description="Peptidase M16 N-terminal" evidence="2">
    <location>
        <begin position="29"/>
        <end position="171"/>
    </location>
</feature>
<sequence>MKQPILRAAFLLLGAASISTAPALAADVVELKQPSAAKVVVMLRFQNGSASDPKGKEGLAFLTSQLVTEGGTKELTAAQLKDKLYPMAARYGARTDKEVTTFTFEFHRDFLTQFYPVLKGLMLTPSFTQEDFARLKSNQLNYVEQVIRASSDEDYSKFALEDQLFRGTRYQHMTRGTAAGVQGLTLDDVKKFYAQAYGKNNLTIGISGNYPESFVQQLKKDMDALPTATVKPEVPKVAAPKGVQVEIVSKPDALGSAVYAGFPIETTRAKDDFAALMVANSYLGEHRKSYGKLYDKIRTARSMNYGDYSYIEWYEAGGNNMLPVPGVPRHANYASIWIRPVQIAEGLRKQYPTELGDLKVGQAPFALRLALREMDGLVKNGMSKEDFELTRTFLRSYTKLYGLTSAKQLGFMLDSKFYGRKDWLQELDGQLAKLTLDDVNKAIKKYWQVQNMYVTIVTDDSEAQPLADVLKNNTPSPMSYAKVVREGLPKEILTEDEQVANYKVNVTGVKVVDTKDTFK</sequence>
<evidence type="ECO:0000256" key="1">
    <source>
        <dbReference type="SAM" id="SignalP"/>
    </source>
</evidence>
<keyword evidence="1" id="KW-0732">Signal</keyword>
<dbReference type="InterPro" id="IPR011249">
    <property type="entry name" value="Metalloenz_LuxS/M16"/>
</dbReference>
<name>A0A431TX76_9BACT</name>
<dbReference type="AlphaFoldDB" id="A0A431TX76"/>
<feature type="domain" description="Peptidase M16 C-terminal" evidence="3">
    <location>
        <begin position="184"/>
        <end position="315"/>
    </location>
</feature>
<dbReference type="InterPro" id="IPR007863">
    <property type="entry name" value="Peptidase_M16_C"/>
</dbReference>
<protein>
    <submittedName>
        <fullName evidence="4">Insulinase family protein</fullName>
    </submittedName>
</protein>
<dbReference type="InterPro" id="IPR011765">
    <property type="entry name" value="Pept_M16_N"/>
</dbReference>
<dbReference type="OrthoDB" id="9811314at2"/>
<dbReference type="RefSeq" id="WP_126695391.1">
    <property type="nucleotide sequence ID" value="NZ_RXOF01000016.1"/>
</dbReference>
<dbReference type="SUPFAM" id="SSF63411">
    <property type="entry name" value="LuxS/MPP-like metallohydrolase"/>
    <property type="match status" value="2"/>
</dbReference>
<evidence type="ECO:0000313" key="5">
    <source>
        <dbReference type="Proteomes" id="UP000282184"/>
    </source>
</evidence>
<dbReference type="PANTHER" id="PTHR11851">
    <property type="entry name" value="METALLOPROTEASE"/>
    <property type="match status" value="1"/>
</dbReference>
<dbReference type="InterPro" id="IPR050361">
    <property type="entry name" value="MPP/UQCRC_Complex"/>
</dbReference>
<feature type="chain" id="PRO_5019525560" evidence="1">
    <location>
        <begin position="26"/>
        <end position="519"/>
    </location>
</feature>
<dbReference type="Proteomes" id="UP000282184">
    <property type="component" value="Unassembled WGS sequence"/>
</dbReference>
<dbReference type="Pfam" id="PF00675">
    <property type="entry name" value="Peptidase_M16"/>
    <property type="match status" value="1"/>
</dbReference>